<dbReference type="Proteomes" id="UP001283361">
    <property type="component" value="Unassembled WGS sequence"/>
</dbReference>
<evidence type="ECO:0000313" key="3">
    <source>
        <dbReference type="Proteomes" id="UP001283361"/>
    </source>
</evidence>
<proteinExistence type="predicted"/>
<dbReference type="AlphaFoldDB" id="A0AAE1D3L9"/>
<dbReference type="EMBL" id="JAWDGP010005555">
    <property type="protein sequence ID" value="KAK3756106.1"/>
    <property type="molecule type" value="Genomic_DNA"/>
</dbReference>
<sequence>MISKVRELRSRQGYNKATNSAAMQDEMSHHELPRSIHTLRNGKAPGPDGNMNEKTKHLRPKARATLLQIIHCSWKQGQVQTVWKESTIFPIPKKGNDRKEPQSSRPIRLLSCIGKLMEKIINYRLRSNLEQKSILSPTRTGFRQRRSTEQQLTYFTQSVEK</sequence>
<evidence type="ECO:0000256" key="1">
    <source>
        <dbReference type="SAM" id="MobiDB-lite"/>
    </source>
</evidence>
<comment type="caution">
    <text evidence="2">The sequence shown here is derived from an EMBL/GenBank/DDBJ whole genome shotgun (WGS) entry which is preliminary data.</text>
</comment>
<name>A0AAE1D3L9_9GAST</name>
<feature type="region of interest" description="Disordered" evidence="1">
    <location>
        <begin position="1"/>
        <end position="30"/>
    </location>
</feature>
<keyword evidence="3" id="KW-1185">Reference proteome</keyword>
<gene>
    <name evidence="2" type="ORF">RRG08_032991</name>
</gene>
<reference evidence="2" key="1">
    <citation type="journal article" date="2023" name="G3 (Bethesda)">
        <title>A reference genome for the long-term kleptoplast-retaining sea slug Elysia crispata morphotype clarki.</title>
        <authorList>
            <person name="Eastman K.E."/>
            <person name="Pendleton A.L."/>
            <person name="Shaikh M.A."/>
            <person name="Suttiyut T."/>
            <person name="Ogas R."/>
            <person name="Tomko P."/>
            <person name="Gavelis G."/>
            <person name="Widhalm J.R."/>
            <person name="Wisecaver J.H."/>
        </authorList>
    </citation>
    <scope>NUCLEOTIDE SEQUENCE</scope>
    <source>
        <strain evidence="2">ECLA1</strain>
    </source>
</reference>
<evidence type="ECO:0000313" key="2">
    <source>
        <dbReference type="EMBL" id="KAK3756106.1"/>
    </source>
</evidence>
<evidence type="ECO:0008006" key="4">
    <source>
        <dbReference type="Google" id="ProtNLM"/>
    </source>
</evidence>
<accession>A0AAE1D3L9</accession>
<feature type="compositionally biased region" description="Polar residues" evidence="1">
    <location>
        <begin position="12"/>
        <end position="22"/>
    </location>
</feature>
<dbReference type="PANTHER" id="PTHR19446">
    <property type="entry name" value="REVERSE TRANSCRIPTASES"/>
    <property type="match status" value="1"/>
</dbReference>
<feature type="compositionally biased region" description="Basic and acidic residues" evidence="1">
    <location>
        <begin position="1"/>
        <end position="10"/>
    </location>
</feature>
<protein>
    <recommendedName>
        <fullName evidence="4">Reverse transcriptase domain-containing protein</fullName>
    </recommendedName>
</protein>
<organism evidence="2 3">
    <name type="scientific">Elysia crispata</name>
    <name type="common">lettuce slug</name>
    <dbReference type="NCBI Taxonomy" id="231223"/>
    <lineage>
        <taxon>Eukaryota</taxon>
        <taxon>Metazoa</taxon>
        <taxon>Spiralia</taxon>
        <taxon>Lophotrochozoa</taxon>
        <taxon>Mollusca</taxon>
        <taxon>Gastropoda</taxon>
        <taxon>Heterobranchia</taxon>
        <taxon>Euthyneura</taxon>
        <taxon>Panpulmonata</taxon>
        <taxon>Sacoglossa</taxon>
        <taxon>Placobranchoidea</taxon>
        <taxon>Plakobranchidae</taxon>
        <taxon>Elysia</taxon>
    </lineage>
</organism>